<evidence type="ECO:0000256" key="2">
    <source>
        <dbReference type="ARBA" id="ARBA00022630"/>
    </source>
</evidence>
<feature type="binding site" description="in other chain" evidence="8">
    <location>
        <begin position="137"/>
        <end position="139"/>
    </location>
    <ligand>
        <name>FMN</name>
        <dbReference type="ChEBI" id="CHEBI:58210"/>
        <note>ligand shared between dimeric partners</note>
    </ligand>
</feature>
<name>A0A396S6V2_9BACL</name>
<comment type="similarity">
    <text evidence="1 7">Belongs to the nitroreductase family.</text>
</comment>
<dbReference type="InterPro" id="IPR026021">
    <property type="entry name" value="YdjA-like"/>
</dbReference>
<dbReference type="AlphaFoldDB" id="A0A396S6V2"/>
<dbReference type="GO" id="GO:0016491">
    <property type="term" value="F:oxidoreductase activity"/>
    <property type="evidence" value="ECO:0007669"/>
    <property type="project" value="UniProtKB-UniRule"/>
</dbReference>
<keyword evidence="3 7" id="KW-0288">FMN</keyword>
<evidence type="ECO:0000313" key="10">
    <source>
        <dbReference type="EMBL" id="RHW35849.1"/>
    </source>
</evidence>
<accession>A0A396S6V2</accession>
<dbReference type="InterPro" id="IPR052530">
    <property type="entry name" value="NAD(P)H_nitroreductase"/>
</dbReference>
<evidence type="ECO:0000256" key="8">
    <source>
        <dbReference type="PIRSR" id="PIRSR000232-1"/>
    </source>
</evidence>
<comment type="cofactor">
    <cofactor evidence="8">
        <name>FMN</name>
        <dbReference type="ChEBI" id="CHEBI:58210"/>
    </cofactor>
    <text evidence="8">Binds 1 FMN per subunit.</text>
</comment>
<feature type="domain" description="Nitroreductase" evidence="9">
    <location>
        <begin position="13"/>
        <end position="168"/>
    </location>
</feature>
<keyword evidence="11" id="KW-1185">Reference proteome</keyword>
<organism evidence="10 11">
    <name type="scientific">Ureibacillus yapensis</name>
    <dbReference type="NCBI Taxonomy" id="2304605"/>
    <lineage>
        <taxon>Bacteria</taxon>
        <taxon>Bacillati</taxon>
        <taxon>Bacillota</taxon>
        <taxon>Bacilli</taxon>
        <taxon>Bacillales</taxon>
        <taxon>Caryophanaceae</taxon>
        <taxon>Ureibacillus</taxon>
    </lineage>
</organism>
<keyword evidence="2 7" id="KW-0285">Flavoprotein</keyword>
<dbReference type="Gene3D" id="3.40.109.10">
    <property type="entry name" value="NADH Oxidase"/>
    <property type="match status" value="1"/>
</dbReference>
<dbReference type="SUPFAM" id="SSF55469">
    <property type="entry name" value="FMN-dependent nitroreductase-like"/>
    <property type="match status" value="1"/>
</dbReference>
<evidence type="ECO:0000256" key="5">
    <source>
        <dbReference type="ARBA" id="ARBA00023002"/>
    </source>
</evidence>
<dbReference type="RefSeq" id="WP_118876668.1">
    <property type="nucleotide sequence ID" value="NZ_QWEI01000006.1"/>
</dbReference>
<gene>
    <name evidence="10" type="ORF">D1B33_12160</name>
</gene>
<dbReference type="PIRSF" id="PIRSF000232">
    <property type="entry name" value="YdjA"/>
    <property type="match status" value="1"/>
</dbReference>
<dbReference type="InterPro" id="IPR000415">
    <property type="entry name" value="Nitroreductase-like"/>
</dbReference>
<comment type="caution">
    <text evidence="10">The sequence shown here is derived from an EMBL/GenBank/DDBJ whole genome shotgun (WGS) entry which is preliminary data.</text>
</comment>
<proteinExistence type="inferred from homology"/>
<dbReference type="PANTHER" id="PTHR43821:SF1">
    <property type="entry name" value="NAD(P)H NITROREDUCTASE YDJA-RELATED"/>
    <property type="match status" value="1"/>
</dbReference>
<dbReference type="InterPro" id="IPR029479">
    <property type="entry name" value="Nitroreductase"/>
</dbReference>
<evidence type="ECO:0000256" key="7">
    <source>
        <dbReference type="PIRNR" id="PIRNR000232"/>
    </source>
</evidence>
<evidence type="ECO:0000256" key="3">
    <source>
        <dbReference type="ARBA" id="ARBA00022643"/>
    </source>
</evidence>
<dbReference type="CDD" id="cd02135">
    <property type="entry name" value="YdjA-like"/>
    <property type="match status" value="1"/>
</dbReference>
<keyword evidence="5 7" id="KW-0560">Oxidoreductase</keyword>
<evidence type="ECO:0000256" key="1">
    <source>
        <dbReference type="ARBA" id="ARBA00007118"/>
    </source>
</evidence>
<dbReference type="Proteomes" id="UP000265692">
    <property type="component" value="Unassembled WGS sequence"/>
</dbReference>
<dbReference type="EC" id="1.-.-.-" evidence="7"/>
<dbReference type="PANTHER" id="PTHR43821">
    <property type="entry name" value="NAD(P)H NITROREDUCTASE YDJA-RELATED"/>
    <property type="match status" value="1"/>
</dbReference>
<evidence type="ECO:0000313" key="11">
    <source>
        <dbReference type="Proteomes" id="UP000265692"/>
    </source>
</evidence>
<dbReference type="OrthoDB" id="9804207at2"/>
<evidence type="ECO:0000259" key="9">
    <source>
        <dbReference type="Pfam" id="PF00881"/>
    </source>
</evidence>
<keyword evidence="6 7" id="KW-0520">NAD</keyword>
<evidence type="ECO:0000256" key="6">
    <source>
        <dbReference type="ARBA" id="ARBA00023027"/>
    </source>
</evidence>
<dbReference type="Pfam" id="PF00881">
    <property type="entry name" value="Nitroreductase"/>
    <property type="match status" value="1"/>
</dbReference>
<reference evidence="10 11" key="1">
    <citation type="submission" date="2018-08" db="EMBL/GenBank/DDBJ databases">
        <title>Lysinibacillus sp. YLB-03 draft genome sequence.</title>
        <authorList>
            <person name="Yu L."/>
        </authorList>
    </citation>
    <scope>NUCLEOTIDE SEQUENCE [LARGE SCALE GENOMIC DNA]</scope>
    <source>
        <strain evidence="10 11">YLB-03</strain>
    </source>
</reference>
<keyword evidence="4 7" id="KW-0521">NADP</keyword>
<protein>
    <recommendedName>
        <fullName evidence="7">Putative NAD(P)H nitroreductase</fullName>
        <ecNumber evidence="7">1.-.-.-</ecNumber>
    </recommendedName>
</protein>
<dbReference type="EMBL" id="QWEI01000006">
    <property type="protein sequence ID" value="RHW35849.1"/>
    <property type="molecule type" value="Genomic_DNA"/>
</dbReference>
<sequence length="196" mass="22720">MNPQTLSVREAIIGRRSIKKFNGQPVDREVLMKIIDDAVWAPNHQNRQPWRLVAACGEEILELHKLLRDTAIPRWKDLSEESLEKQMQKFTLPGAYAFVIVPEDVRQKQRLEDFAAASTFIQNFQLLAWDMGIGSCWKTPDFLDKPEFREALGVKPGERIISMLQLGYFDELPKAMERKKSDEIVTFFGRNQKNND</sequence>
<feature type="binding site" evidence="8">
    <location>
        <position position="44"/>
    </location>
    <ligand>
        <name>FMN</name>
        <dbReference type="ChEBI" id="CHEBI:58210"/>
        <note>ligand shared between dimeric partners</note>
    </ligand>
</feature>
<evidence type="ECO:0000256" key="4">
    <source>
        <dbReference type="ARBA" id="ARBA00022857"/>
    </source>
</evidence>
<feature type="binding site" description="in other chain" evidence="8">
    <location>
        <begin position="15"/>
        <end position="17"/>
    </location>
    <ligand>
        <name>FMN</name>
        <dbReference type="ChEBI" id="CHEBI:58210"/>
        <note>ligand shared between dimeric partners</note>
    </ligand>
</feature>